<dbReference type="Gene3D" id="1.20.58.370">
    <property type="entry name" value="MalF N-terminal region-like"/>
    <property type="match status" value="1"/>
</dbReference>
<dbReference type="CDD" id="cd06261">
    <property type="entry name" value="TM_PBP2"/>
    <property type="match status" value="1"/>
</dbReference>
<evidence type="ECO:0000313" key="10">
    <source>
        <dbReference type="Proteomes" id="UP000678228"/>
    </source>
</evidence>
<dbReference type="Pfam" id="PF00528">
    <property type="entry name" value="BPD_transp_1"/>
    <property type="match status" value="1"/>
</dbReference>
<keyword evidence="3" id="KW-1003">Cell membrane</keyword>
<dbReference type="Gene3D" id="1.10.3720.10">
    <property type="entry name" value="MetI-like"/>
    <property type="match status" value="1"/>
</dbReference>
<feature type="transmembrane region" description="Helical" evidence="7">
    <location>
        <begin position="123"/>
        <end position="143"/>
    </location>
</feature>
<dbReference type="AlphaFoldDB" id="A0A941AQV4"/>
<dbReference type="InterPro" id="IPR035277">
    <property type="entry name" value="MalF_N"/>
</dbReference>
<feature type="transmembrane region" description="Helical" evidence="7">
    <location>
        <begin position="171"/>
        <end position="192"/>
    </location>
</feature>
<feature type="domain" description="ABC transmembrane type-1" evidence="8">
    <location>
        <begin position="86"/>
        <end position="298"/>
    </location>
</feature>
<dbReference type="SUPFAM" id="SSF161098">
    <property type="entry name" value="MetI-like"/>
    <property type="match status" value="1"/>
</dbReference>
<comment type="subcellular location">
    <subcellularLocation>
        <location evidence="1 7">Cell membrane</location>
        <topology evidence="1 7">Multi-pass membrane protein</topology>
    </subcellularLocation>
</comment>
<sequence>MQSVPATKQKNVQLGKKTTGNLSKCVTPWLFMIPALLPLCVFYLYPIFYSFYISFTDWDYISPEVNFVLFENYYYLLTDPIFYQVLVNTLYFMLGTVLPTVVGGLLLAMLISNKQKGMSIYRTIIFSPWVTPTVAISIVWSWIYEPDVGLANWLLSLINLPALGWTSSTTWAMPAVIIVTVWKGVGWAMIFYMHALKTVPSSLYEAADLDGAGRFKKFIHITIPLISPTTLFLVIITMIDAIQAYDQIQVMTQGGPAGSTRTILYMFYQAAFEQFDMGRATALSTILVIITGMLAAVQFYVSRKWVHYQ</sequence>
<protein>
    <submittedName>
        <fullName evidence="9">Sugar ABC transporter permease</fullName>
    </submittedName>
</protein>
<keyword evidence="4 7" id="KW-0812">Transmembrane</keyword>
<evidence type="ECO:0000256" key="5">
    <source>
        <dbReference type="ARBA" id="ARBA00022989"/>
    </source>
</evidence>
<evidence type="ECO:0000256" key="1">
    <source>
        <dbReference type="ARBA" id="ARBA00004651"/>
    </source>
</evidence>
<keyword evidence="6 7" id="KW-0472">Membrane</keyword>
<feature type="transmembrane region" description="Helical" evidence="7">
    <location>
        <begin position="218"/>
        <end position="239"/>
    </location>
</feature>
<feature type="transmembrane region" description="Helical" evidence="7">
    <location>
        <begin position="26"/>
        <end position="48"/>
    </location>
</feature>
<evidence type="ECO:0000256" key="6">
    <source>
        <dbReference type="ARBA" id="ARBA00023136"/>
    </source>
</evidence>
<evidence type="ECO:0000256" key="7">
    <source>
        <dbReference type="RuleBase" id="RU363032"/>
    </source>
</evidence>
<evidence type="ECO:0000313" key="9">
    <source>
        <dbReference type="EMBL" id="MBP3953247.1"/>
    </source>
</evidence>
<dbReference type="Proteomes" id="UP000678228">
    <property type="component" value="Unassembled WGS sequence"/>
</dbReference>
<organism evidence="9 10">
    <name type="scientific">Halalkalibacter suaedae</name>
    <dbReference type="NCBI Taxonomy" id="2822140"/>
    <lineage>
        <taxon>Bacteria</taxon>
        <taxon>Bacillati</taxon>
        <taxon>Bacillota</taxon>
        <taxon>Bacilli</taxon>
        <taxon>Bacillales</taxon>
        <taxon>Bacillaceae</taxon>
        <taxon>Halalkalibacter</taxon>
    </lineage>
</organism>
<feature type="transmembrane region" description="Helical" evidence="7">
    <location>
        <begin position="282"/>
        <end position="301"/>
    </location>
</feature>
<dbReference type="InterPro" id="IPR000515">
    <property type="entry name" value="MetI-like"/>
</dbReference>
<comment type="similarity">
    <text evidence="7">Belongs to the binding-protein-dependent transport system permease family.</text>
</comment>
<keyword evidence="10" id="KW-1185">Reference proteome</keyword>
<dbReference type="GO" id="GO:0055085">
    <property type="term" value="P:transmembrane transport"/>
    <property type="evidence" value="ECO:0007669"/>
    <property type="project" value="InterPro"/>
</dbReference>
<dbReference type="PANTHER" id="PTHR30193">
    <property type="entry name" value="ABC TRANSPORTER PERMEASE PROTEIN"/>
    <property type="match status" value="1"/>
</dbReference>
<dbReference type="PANTHER" id="PTHR30193:SF37">
    <property type="entry name" value="INNER MEMBRANE ABC TRANSPORTER PERMEASE PROTEIN YCJO"/>
    <property type="match status" value="1"/>
</dbReference>
<dbReference type="GO" id="GO:0005886">
    <property type="term" value="C:plasma membrane"/>
    <property type="evidence" value="ECO:0007669"/>
    <property type="project" value="UniProtKB-SubCell"/>
</dbReference>
<evidence type="ECO:0000256" key="4">
    <source>
        <dbReference type="ARBA" id="ARBA00022692"/>
    </source>
</evidence>
<comment type="caution">
    <text evidence="9">The sequence shown here is derived from an EMBL/GenBank/DDBJ whole genome shotgun (WGS) entry which is preliminary data.</text>
</comment>
<keyword evidence="2 7" id="KW-0813">Transport</keyword>
<evidence type="ECO:0000256" key="2">
    <source>
        <dbReference type="ARBA" id="ARBA00022448"/>
    </source>
</evidence>
<evidence type="ECO:0000256" key="3">
    <source>
        <dbReference type="ARBA" id="ARBA00022475"/>
    </source>
</evidence>
<reference evidence="9" key="1">
    <citation type="submission" date="2021-03" db="EMBL/GenBank/DDBJ databases">
        <title>Bacillus suaedae sp. nov., isolated from Suaeda aralocaspica.</title>
        <authorList>
            <person name="Lei R.F.R."/>
        </authorList>
    </citation>
    <scope>NUCLEOTIDE SEQUENCE</scope>
    <source>
        <strain evidence="9">YZJH907-2</strain>
    </source>
</reference>
<gene>
    <name evidence="9" type="ORF">J7W16_19155</name>
</gene>
<dbReference type="InterPro" id="IPR035906">
    <property type="entry name" value="MetI-like_sf"/>
</dbReference>
<dbReference type="PROSITE" id="PS50928">
    <property type="entry name" value="ABC_TM1"/>
    <property type="match status" value="1"/>
</dbReference>
<keyword evidence="5 7" id="KW-1133">Transmembrane helix</keyword>
<evidence type="ECO:0000259" key="8">
    <source>
        <dbReference type="PROSITE" id="PS50928"/>
    </source>
</evidence>
<feature type="transmembrane region" description="Helical" evidence="7">
    <location>
        <begin position="90"/>
        <end position="111"/>
    </location>
</feature>
<dbReference type="EMBL" id="JAGKSQ010000011">
    <property type="protein sequence ID" value="MBP3953247.1"/>
    <property type="molecule type" value="Genomic_DNA"/>
</dbReference>
<accession>A0A941AQV4</accession>
<dbReference type="SUPFAM" id="SSF160964">
    <property type="entry name" value="MalF N-terminal region-like"/>
    <property type="match status" value="1"/>
</dbReference>
<proteinExistence type="inferred from homology"/>
<name>A0A941AQV4_9BACI</name>
<dbReference type="InterPro" id="IPR051393">
    <property type="entry name" value="ABC_transporter_permease"/>
</dbReference>